<name>A0A6J8EKG4_MYTCO</name>
<sequence length="243" mass="27706">MFQSAYLYFSCTFPHWYVKTSPAIFNDTVELFCKVGGKLNKSKNRKWERDGLVLTSKGTPTNPSKFEERWTDDGFALRIMHFQVSDLNKEYACVYGFKGCHYNLTINVGNFEVHPENETVSTTWNVTAGTLKVQIHFSSVRPIPRCKVVYNEKYLVKSIKTRSDHGGVFYSTNVTVEESIGTVCLEKLKITCTVGSKDFVIKDYSSHTKNCKNVGKRQVENKNLCVLIALMFGICLVLTQNIY</sequence>
<evidence type="ECO:0000313" key="1">
    <source>
        <dbReference type="EMBL" id="CAC5420938.1"/>
    </source>
</evidence>
<dbReference type="Proteomes" id="UP000507470">
    <property type="component" value="Unassembled WGS sequence"/>
</dbReference>
<protein>
    <recommendedName>
        <fullName evidence="3">Ig-like domain-containing protein</fullName>
    </recommendedName>
</protein>
<organism evidence="1 2">
    <name type="scientific">Mytilus coruscus</name>
    <name type="common">Sea mussel</name>
    <dbReference type="NCBI Taxonomy" id="42192"/>
    <lineage>
        <taxon>Eukaryota</taxon>
        <taxon>Metazoa</taxon>
        <taxon>Spiralia</taxon>
        <taxon>Lophotrochozoa</taxon>
        <taxon>Mollusca</taxon>
        <taxon>Bivalvia</taxon>
        <taxon>Autobranchia</taxon>
        <taxon>Pteriomorphia</taxon>
        <taxon>Mytilida</taxon>
        <taxon>Mytiloidea</taxon>
        <taxon>Mytilidae</taxon>
        <taxon>Mytilinae</taxon>
        <taxon>Mytilus</taxon>
    </lineage>
</organism>
<dbReference type="EMBL" id="CACVKT020009202">
    <property type="protein sequence ID" value="CAC5420938.1"/>
    <property type="molecule type" value="Genomic_DNA"/>
</dbReference>
<evidence type="ECO:0008006" key="3">
    <source>
        <dbReference type="Google" id="ProtNLM"/>
    </source>
</evidence>
<evidence type="ECO:0000313" key="2">
    <source>
        <dbReference type="Proteomes" id="UP000507470"/>
    </source>
</evidence>
<keyword evidence="2" id="KW-1185">Reference proteome</keyword>
<proteinExistence type="predicted"/>
<reference evidence="1 2" key="1">
    <citation type="submission" date="2020-06" db="EMBL/GenBank/DDBJ databases">
        <authorList>
            <person name="Li R."/>
            <person name="Bekaert M."/>
        </authorList>
    </citation>
    <scope>NUCLEOTIDE SEQUENCE [LARGE SCALE GENOMIC DNA]</scope>
    <source>
        <strain evidence="2">wild</strain>
    </source>
</reference>
<dbReference type="InterPro" id="IPR036179">
    <property type="entry name" value="Ig-like_dom_sf"/>
</dbReference>
<accession>A0A6J8EKG4</accession>
<dbReference type="SUPFAM" id="SSF48726">
    <property type="entry name" value="Immunoglobulin"/>
    <property type="match status" value="1"/>
</dbReference>
<dbReference type="AlphaFoldDB" id="A0A6J8EKG4"/>
<gene>
    <name evidence="1" type="ORF">MCOR_53116</name>
</gene>